<name>A0A6J7ZZK9_MYTCO</name>
<evidence type="ECO:0000256" key="1">
    <source>
        <dbReference type="SAM" id="SignalP"/>
    </source>
</evidence>
<dbReference type="Proteomes" id="UP000507470">
    <property type="component" value="Unassembled WGS sequence"/>
</dbReference>
<keyword evidence="3" id="KW-1185">Reference proteome</keyword>
<dbReference type="EMBL" id="CACVKT020000270">
    <property type="protein sequence ID" value="CAC5357937.1"/>
    <property type="molecule type" value="Genomic_DNA"/>
</dbReference>
<feature type="chain" id="PRO_5026808432" description="MEGF10_11" evidence="1">
    <location>
        <begin position="18"/>
        <end position="201"/>
    </location>
</feature>
<keyword evidence="1" id="KW-0732">Signal</keyword>
<evidence type="ECO:0008006" key="4">
    <source>
        <dbReference type="Google" id="ProtNLM"/>
    </source>
</evidence>
<dbReference type="Gene3D" id="2.170.300.10">
    <property type="entry name" value="Tie2 ligand-binding domain superfamily"/>
    <property type="match status" value="1"/>
</dbReference>
<dbReference type="AlphaFoldDB" id="A0A6J7ZZK9"/>
<reference evidence="2 3" key="1">
    <citation type="submission" date="2020-06" db="EMBL/GenBank/DDBJ databases">
        <authorList>
            <person name="Li R."/>
            <person name="Bekaert M."/>
        </authorList>
    </citation>
    <scope>NUCLEOTIDE SEQUENCE [LARGE SCALE GENOMIC DNA]</scope>
    <source>
        <strain evidence="3">wild</strain>
    </source>
</reference>
<organism evidence="2 3">
    <name type="scientific">Mytilus coruscus</name>
    <name type="common">Sea mussel</name>
    <dbReference type="NCBI Taxonomy" id="42192"/>
    <lineage>
        <taxon>Eukaryota</taxon>
        <taxon>Metazoa</taxon>
        <taxon>Spiralia</taxon>
        <taxon>Lophotrochozoa</taxon>
        <taxon>Mollusca</taxon>
        <taxon>Bivalvia</taxon>
        <taxon>Autobranchia</taxon>
        <taxon>Pteriomorphia</taxon>
        <taxon>Mytilida</taxon>
        <taxon>Mytiloidea</taxon>
        <taxon>Mytilidae</taxon>
        <taxon>Mytilinae</taxon>
        <taxon>Mytilus</taxon>
    </lineage>
</organism>
<protein>
    <recommendedName>
        <fullName evidence="4">MEGF10_11</fullName>
    </recommendedName>
</protein>
<evidence type="ECO:0000313" key="3">
    <source>
        <dbReference type="Proteomes" id="UP000507470"/>
    </source>
</evidence>
<evidence type="ECO:0000313" key="2">
    <source>
        <dbReference type="EMBL" id="CAC5357937.1"/>
    </source>
</evidence>
<proteinExistence type="predicted"/>
<feature type="signal peptide" evidence="1">
    <location>
        <begin position="1"/>
        <end position="17"/>
    </location>
</feature>
<gene>
    <name evidence="2" type="ORF">MCOR_1398</name>
</gene>
<sequence length="201" mass="21696">MIRFAAVCLVLFTNTLCNLTDGPGVCKSEPMIKAKGLRQHVNKFCCEGYKEKNGVCVDCPKCTSMICPENYCGDTCIGMCDCPQNAYCDRLYCCLCEAGLHGVFCNETCTNGSYGPGCRKKCTCQTLEKCDPVTGNCTSNTSTIGLCPPVTTNNNLNNCNGSNNSNSKLHEGESESSGILPSEIIGSLRKRQVMEQTVTDT</sequence>
<dbReference type="OrthoDB" id="192253at2759"/>
<accession>A0A6J7ZZK9</accession>